<feature type="binding site" evidence="12">
    <location>
        <position position="52"/>
    </location>
    <ligand>
        <name>pyruvate</name>
        <dbReference type="ChEBI" id="CHEBI:15361"/>
    </ligand>
</feature>
<dbReference type="Gene3D" id="3.20.20.70">
    <property type="entry name" value="Aldolase class I"/>
    <property type="match status" value="1"/>
</dbReference>
<sequence length="288" mass="30302">MTDSSEAPLGAVLTALVTPFDDGLRVDEQGFVSLLRHVLANGSDGVVVAATTGEPATLSNAEHLRLIELACAERPDGASVIASTGSNDTAQACAMTERAVELGADAVLSVAPYYNRPNRRGLVRHYTEIAKAASGKPVVLYNVPTRTGIDLSNDLLAELGQVEHIDYVKQANNDNLALVDGLGLYAGNDDVLARTLDLGGCGGILVASHVAGPLMRRMVDEPDRRAEIDARLRPLYEALSVTTNPIPIKAALNLLGHHVGGSRLPLVEADHAETEVVRQGLVAAGLLQ</sequence>
<dbReference type="SMART" id="SM01130">
    <property type="entry name" value="DHDPS"/>
    <property type="match status" value="1"/>
</dbReference>
<dbReference type="PRINTS" id="PR00146">
    <property type="entry name" value="DHPICSNTHASE"/>
</dbReference>
<evidence type="ECO:0000313" key="14">
    <source>
        <dbReference type="EMBL" id="MFC3997619.1"/>
    </source>
</evidence>
<dbReference type="SUPFAM" id="SSF51569">
    <property type="entry name" value="Aldolase"/>
    <property type="match status" value="1"/>
</dbReference>
<evidence type="ECO:0000256" key="4">
    <source>
        <dbReference type="ARBA" id="ARBA00012086"/>
    </source>
</evidence>
<dbReference type="PANTHER" id="PTHR12128:SF66">
    <property type="entry name" value="4-HYDROXY-2-OXOGLUTARATE ALDOLASE, MITOCHONDRIAL"/>
    <property type="match status" value="1"/>
</dbReference>
<dbReference type="HAMAP" id="MF_00418">
    <property type="entry name" value="DapA"/>
    <property type="match status" value="1"/>
</dbReference>
<keyword evidence="9 12" id="KW-0456">Lyase</keyword>
<dbReference type="GO" id="GO:0008840">
    <property type="term" value="F:4-hydroxy-tetrahydrodipicolinate synthase activity"/>
    <property type="evidence" value="ECO:0007669"/>
    <property type="project" value="UniProtKB-EC"/>
</dbReference>
<feature type="active site" description="Schiff-base intermediate with substrate" evidence="12">
    <location>
        <position position="169"/>
    </location>
</feature>
<evidence type="ECO:0000256" key="9">
    <source>
        <dbReference type="ARBA" id="ARBA00023239"/>
    </source>
</evidence>
<evidence type="ECO:0000256" key="2">
    <source>
        <dbReference type="ARBA" id="ARBA00005120"/>
    </source>
</evidence>
<comment type="similarity">
    <text evidence="3 12 13">Belongs to the DapA family.</text>
</comment>
<feature type="site" description="Part of a proton relay during catalysis" evidence="12">
    <location>
        <position position="51"/>
    </location>
</feature>
<evidence type="ECO:0000256" key="5">
    <source>
        <dbReference type="ARBA" id="ARBA00022490"/>
    </source>
</evidence>
<comment type="caution">
    <text evidence="12">Was originally thought to be a dihydrodipicolinate synthase (DHDPS), catalyzing the condensation of (S)-aspartate-beta-semialdehyde [(S)-ASA] and pyruvate to dihydrodipicolinate (DHDP). However, it was shown in E.coli that the product of the enzymatic reaction is not dihydrodipicolinate but in fact (4S)-4-hydroxy-2,3,4,5-tetrahydro-(2S)-dipicolinic acid (HTPA), and that the consecutive dehydration reaction leading to DHDP is not spontaneous but catalyzed by DapB.</text>
</comment>
<evidence type="ECO:0000256" key="3">
    <source>
        <dbReference type="ARBA" id="ARBA00007592"/>
    </source>
</evidence>
<dbReference type="InterPro" id="IPR013785">
    <property type="entry name" value="Aldolase_TIM"/>
</dbReference>
<comment type="pathway">
    <text evidence="2 12">Amino-acid biosynthesis; L-lysine biosynthesis via DAP pathway; (S)-tetrahydrodipicolinate from L-aspartate: step 3/4.</text>
</comment>
<evidence type="ECO:0000256" key="6">
    <source>
        <dbReference type="ARBA" id="ARBA00022605"/>
    </source>
</evidence>
<dbReference type="Proteomes" id="UP001595847">
    <property type="component" value="Unassembled WGS sequence"/>
</dbReference>
<feature type="site" description="Part of a proton relay during catalysis" evidence="12">
    <location>
        <position position="114"/>
    </location>
</feature>
<dbReference type="InterPro" id="IPR002220">
    <property type="entry name" value="DapA-like"/>
</dbReference>
<evidence type="ECO:0000256" key="11">
    <source>
        <dbReference type="ARBA" id="ARBA00047836"/>
    </source>
</evidence>
<dbReference type="NCBIfam" id="TIGR00674">
    <property type="entry name" value="dapA"/>
    <property type="match status" value="1"/>
</dbReference>
<comment type="caution">
    <text evidence="14">The sequence shown here is derived from an EMBL/GenBank/DDBJ whole genome shotgun (WGS) entry which is preliminary data.</text>
</comment>
<comment type="subunit">
    <text evidence="12">Homotetramer; dimer of dimers.</text>
</comment>
<evidence type="ECO:0000256" key="7">
    <source>
        <dbReference type="ARBA" id="ARBA00022915"/>
    </source>
</evidence>
<dbReference type="PIRSF" id="PIRSF001365">
    <property type="entry name" value="DHDPS"/>
    <property type="match status" value="1"/>
</dbReference>
<dbReference type="RefSeq" id="WP_378534702.1">
    <property type="nucleotide sequence ID" value="NZ_JBHSBH010000010.1"/>
</dbReference>
<keyword evidence="10 12" id="KW-0704">Schiff base</keyword>
<keyword evidence="6 12" id="KW-0028">Amino-acid biosynthesis</keyword>
<dbReference type="EMBL" id="JBHSBH010000010">
    <property type="protein sequence ID" value="MFC3997619.1"/>
    <property type="molecule type" value="Genomic_DNA"/>
</dbReference>
<name>A0ABV8FQI8_9ACTN</name>
<accession>A0ABV8FQI8</accession>
<keyword evidence="15" id="KW-1185">Reference proteome</keyword>
<evidence type="ECO:0000313" key="15">
    <source>
        <dbReference type="Proteomes" id="UP001595847"/>
    </source>
</evidence>
<dbReference type="InterPro" id="IPR005263">
    <property type="entry name" value="DapA"/>
</dbReference>
<comment type="catalytic activity">
    <reaction evidence="11 12">
        <text>L-aspartate 4-semialdehyde + pyruvate = (2S,4S)-4-hydroxy-2,3,4,5-tetrahydrodipicolinate + H2O + H(+)</text>
        <dbReference type="Rhea" id="RHEA:34171"/>
        <dbReference type="ChEBI" id="CHEBI:15361"/>
        <dbReference type="ChEBI" id="CHEBI:15377"/>
        <dbReference type="ChEBI" id="CHEBI:15378"/>
        <dbReference type="ChEBI" id="CHEBI:67139"/>
        <dbReference type="ChEBI" id="CHEBI:537519"/>
        <dbReference type="EC" id="4.3.3.7"/>
    </reaction>
</comment>
<organism evidence="14 15">
    <name type="scientific">Nocardiopsis sediminis</name>
    <dbReference type="NCBI Taxonomy" id="1778267"/>
    <lineage>
        <taxon>Bacteria</taxon>
        <taxon>Bacillati</taxon>
        <taxon>Actinomycetota</taxon>
        <taxon>Actinomycetes</taxon>
        <taxon>Streptosporangiales</taxon>
        <taxon>Nocardiopsidaceae</taxon>
        <taxon>Nocardiopsis</taxon>
    </lineage>
</organism>
<dbReference type="PANTHER" id="PTHR12128">
    <property type="entry name" value="DIHYDRODIPICOLINATE SYNTHASE"/>
    <property type="match status" value="1"/>
</dbReference>
<feature type="binding site" evidence="12">
    <location>
        <position position="204"/>
    </location>
    <ligand>
        <name>pyruvate</name>
        <dbReference type="ChEBI" id="CHEBI:15361"/>
    </ligand>
</feature>
<evidence type="ECO:0000256" key="8">
    <source>
        <dbReference type="ARBA" id="ARBA00023154"/>
    </source>
</evidence>
<proteinExistence type="inferred from homology"/>
<evidence type="ECO:0000256" key="13">
    <source>
        <dbReference type="PIRNR" id="PIRNR001365"/>
    </source>
</evidence>
<comment type="subcellular location">
    <subcellularLocation>
        <location evidence="12">Cytoplasm</location>
    </subcellularLocation>
</comment>
<dbReference type="EC" id="4.3.3.7" evidence="4 12"/>
<comment type="function">
    <text evidence="1 12">Catalyzes the condensation of (S)-aspartate-beta-semialdehyde [(S)-ASA] and pyruvate to 4-hydroxy-tetrahydrodipicolinate (HTPA).</text>
</comment>
<dbReference type="CDD" id="cd00950">
    <property type="entry name" value="DHDPS"/>
    <property type="match status" value="1"/>
</dbReference>
<evidence type="ECO:0000256" key="12">
    <source>
        <dbReference type="HAMAP-Rule" id="MF_00418"/>
    </source>
</evidence>
<keyword evidence="7 12" id="KW-0220">Diaminopimelate biosynthesis</keyword>
<gene>
    <name evidence="12 14" type="primary">dapA</name>
    <name evidence="14" type="ORF">ACFOVU_16920</name>
</gene>
<evidence type="ECO:0000256" key="1">
    <source>
        <dbReference type="ARBA" id="ARBA00003294"/>
    </source>
</evidence>
<evidence type="ECO:0000256" key="10">
    <source>
        <dbReference type="ARBA" id="ARBA00023270"/>
    </source>
</evidence>
<keyword evidence="8 12" id="KW-0457">Lysine biosynthesis</keyword>
<dbReference type="Pfam" id="PF00701">
    <property type="entry name" value="DHDPS"/>
    <property type="match status" value="1"/>
</dbReference>
<reference evidence="15" key="1">
    <citation type="journal article" date="2019" name="Int. J. Syst. Evol. Microbiol.">
        <title>The Global Catalogue of Microorganisms (GCM) 10K type strain sequencing project: providing services to taxonomists for standard genome sequencing and annotation.</title>
        <authorList>
            <consortium name="The Broad Institute Genomics Platform"/>
            <consortium name="The Broad Institute Genome Sequencing Center for Infectious Disease"/>
            <person name="Wu L."/>
            <person name="Ma J."/>
        </authorList>
    </citation>
    <scope>NUCLEOTIDE SEQUENCE [LARGE SCALE GENOMIC DNA]</scope>
    <source>
        <strain evidence="15">TBRC 1826</strain>
    </source>
</reference>
<protein>
    <recommendedName>
        <fullName evidence="4 12">4-hydroxy-tetrahydrodipicolinate synthase</fullName>
        <shortName evidence="12">HTPA synthase</shortName>
        <ecNumber evidence="4 12">4.3.3.7</ecNumber>
    </recommendedName>
</protein>
<keyword evidence="5 12" id="KW-0963">Cytoplasm</keyword>
<feature type="active site" description="Proton donor/acceptor" evidence="12">
    <location>
        <position position="141"/>
    </location>
</feature>